<evidence type="ECO:0000313" key="1">
    <source>
        <dbReference type="EMBL" id="GAI93940.1"/>
    </source>
</evidence>
<feature type="non-terminal residue" evidence="1">
    <location>
        <position position="1"/>
    </location>
</feature>
<comment type="caution">
    <text evidence="1">The sequence shown here is derived from an EMBL/GenBank/DDBJ whole genome shotgun (WGS) entry which is preliminary data.</text>
</comment>
<sequence>PLEYPGVASSIEIACAALTGQNPEDGTMDVVIGTDMIAEAMVIPLEDVADSGCRLPENLMVADAVAPADHVQIRLRAAAAGEYTTLIRIQPV</sequence>
<organism evidence="1">
    <name type="scientific">marine sediment metagenome</name>
    <dbReference type="NCBI Taxonomy" id="412755"/>
    <lineage>
        <taxon>unclassified sequences</taxon>
        <taxon>metagenomes</taxon>
        <taxon>ecological metagenomes</taxon>
    </lineage>
</organism>
<reference evidence="1" key="1">
    <citation type="journal article" date="2014" name="Front. Microbiol.">
        <title>High frequency of phylogenetically diverse reductive dehalogenase-homologous genes in deep subseafloor sedimentary metagenomes.</title>
        <authorList>
            <person name="Kawai M."/>
            <person name="Futagami T."/>
            <person name="Toyoda A."/>
            <person name="Takaki Y."/>
            <person name="Nishi S."/>
            <person name="Hori S."/>
            <person name="Arai W."/>
            <person name="Tsubouchi T."/>
            <person name="Morono Y."/>
            <person name="Uchiyama I."/>
            <person name="Ito T."/>
            <person name="Fujiyama A."/>
            <person name="Inagaki F."/>
            <person name="Takami H."/>
        </authorList>
    </citation>
    <scope>NUCLEOTIDE SEQUENCE</scope>
    <source>
        <strain evidence="1">Expedition CK06-06</strain>
    </source>
</reference>
<name>X1U278_9ZZZZ</name>
<gene>
    <name evidence="1" type="ORF">S12H4_40546</name>
</gene>
<dbReference type="AlphaFoldDB" id="X1U278"/>
<dbReference type="EMBL" id="BARW01024615">
    <property type="protein sequence ID" value="GAI93940.1"/>
    <property type="molecule type" value="Genomic_DNA"/>
</dbReference>
<accession>X1U278</accession>
<protein>
    <submittedName>
        <fullName evidence="1">Uncharacterized protein</fullName>
    </submittedName>
</protein>
<proteinExistence type="predicted"/>